<dbReference type="Gene3D" id="3.40.50.980">
    <property type="match status" value="12"/>
</dbReference>
<dbReference type="InterPro" id="IPR009081">
    <property type="entry name" value="PP-bd_ACP"/>
</dbReference>
<dbReference type="CDD" id="cd19531">
    <property type="entry name" value="LCL_NRPS-like"/>
    <property type="match status" value="4"/>
</dbReference>
<dbReference type="InterPro" id="IPR025110">
    <property type="entry name" value="AMP-bd_C"/>
</dbReference>
<dbReference type="PANTHER" id="PTHR45527:SF1">
    <property type="entry name" value="FATTY ACID SYNTHASE"/>
    <property type="match status" value="1"/>
</dbReference>
<dbReference type="SUPFAM" id="SSF56801">
    <property type="entry name" value="Acetyl-CoA synthetase-like"/>
    <property type="match status" value="6"/>
</dbReference>
<dbReference type="FunFam" id="3.40.50.980:FF:000002">
    <property type="entry name" value="Enterobactin synthetase component F"/>
    <property type="match status" value="2"/>
</dbReference>
<keyword evidence="5" id="KW-0677">Repeat</keyword>
<evidence type="ECO:0000256" key="4">
    <source>
        <dbReference type="ARBA" id="ARBA00022553"/>
    </source>
</evidence>
<dbReference type="PROSITE" id="PS00012">
    <property type="entry name" value="PHOSPHOPANTETHEINE"/>
    <property type="match status" value="5"/>
</dbReference>
<dbReference type="NCBIfam" id="TIGR01720">
    <property type="entry name" value="NRPS-para261"/>
    <property type="match status" value="1"/>
</dbReference>
<dbReference type="FunFam" id="3.40.50.12780:FF:000012">
    <property type="entry name" value="Non-ribosomal peptide synthetase"/>
    <property type="match status" value="4"/>
</dbReference>
<dbReference type="Gene3D" id="3.40.50.1820">
    <property type="entry name" value="alpha/beta hydrolase"/>
    <property type="match status" value="1"/>
</dbReference>
<feature type="domain" description="Carrier" evidence="6">
    <location>
        <begin position="4226"/>
        <end position="4300"/>
    </location>
</feature>
<dbReference type="CDD" id="cd05930">
    <property type="entry name" value="A_NRPS"/>
    <property type="match status" value="5"/>
</dbReference>
<dbReference type="FunFam" id="2.30.38.10:FF:000001">
    <property type="entry name" value="Non-ribosomal peptide synthetase PvdI"/>
    <property type="match status" value="3"/>
</dbReference>
<dbReference type="Gene3D" id="1.10.1200.10">
    <property type="entry name" value="ACP-like"/>
    <property type="match status" value="5"/>
</dbReference>
<dbReference type="GO" id="GO:0031177">
    <property type="term" value="F:phosphopantetheine binding"/>
    <property type="evidence" value="ECO:0007669"/>
    <property type="project" value="InterPro"/>
</dbReference>
<comment type="similarity">
    <text evidence="2">Belongs to the ATP-dependent AMP-binding enzyme family.</text>
</comment>
<feature type="domain" description="Carrier" evidence="6">
    <location>
        <begin position="1044"/>
        <end position="1119"/>
    </location>
</feature>
<gene>
    <name evidence="7" type="ORF">CLV51_105369</name>
</gene>
<dbReference type="GO" id="GO:0005737">
    <property type="term" value="C:cytoplasm"/>
    <property type="evidence" value="ECO:0007669"/>
    <property type="project" value="TreeGrafter"/>
</dbReference>
<dbReference type="InterPro" id="IPR010071">
    <property type="entry name" value="AA_adenyl_dom"/>
</dbReference>
<dbReference type="FunFam" id="3.40.50.980:FF:000001">
    <property type="entry name" value="Non-ribosomal peptide synthetase"/>
    <property type="match status" value="5"/>
</dbReference>
<evidence type="ECO:0000256" key="1">
    <source>
        <dbReference type="ARBA" id="ARBA00001957"/>
    </source>
</evidence>
<dbReference type="NCBIfam" id="NF004282">
    <property type="entry name" value="PRK05691.1"/>
    <property type="match status" value="7"/>
</dbReference>
<dbReference type="CDD" id="cd19534">
    <property type="entry name" value="E_NRPS"/>
    <property type="match status" value="1"/>
</dbReference>
<comment type="caution">
    <text evidence="7">The sequence shown here is derived from an EMBL/GenBank/DDBJ whole genome shotgun (WGS) entry which is preliminary data.</text>
</comment>
<dbReference type="GO" id="GO:0072330">
    <property type="term" value="P:monocarboxylic acid biosynthetic process"/>
    <property type="evidence" value="ECO:0007669"/>
    <property type="project" value="UniProtKB-ARBA"/>
</dbReference>
<evidence type="ECO:0000256" key="5">
    <source>
        <dbReference type="ARBA" id="ARBA00022737"/>
    </source>
</evidence>
<dbReference type="PROSITE" id="PS00455">
    <property type="entry name" value="AMP_BINDING"/>
    <property type="match status" value="6"/>
</dbReference>
<dbReference type="PANTHER" id="PTHR45527">
    <property type="entry name" value="NONRIBOSOMAL PEPTIDE SYNTHETASE"/>
    <property type="match status" value="1"/>
</dbReference>
<dbReference type="Pfam" id="PF00550">
    <property type="entry name" value="PP-binding"/>
    <property type="match status" value="6"/>
</dbReference>
<dbReference type="SUPFAM" id="SSF52777">
    <property type="entry name" value="CoA-dependent acyltransferases"/>
    <property type="match status" value="14"/>
</dbReference>
<dbReference type="InterPro" id="IPR000873">
    <property type="entry name" value="AMP-dep_synth/lig_dom"/>
</dbReference>
<dbReference type="Gene3D" id="3.30.559.30">
    <property type="entry name" value="Nonribosomal peptide synthetase, condensation domain"/>
    <property type="match status" value="7"/>
</dbReference>
<dbReference type="InterPro" id="IPR029058">
    <property type="entry name" value="AB_hydrolase_fold"/>
</dbReference>
<dbReference type="InterPro" id="IPR045851">
    <property type="entry name" value="AMP-bd_C_sf"/>
</dbReference>
<protein>
    <submittedName>
        <fullName evidence="7">Non-ribosomal peptide synthase protein (TIGR01720 family)/amino acid adenylation domain-containing protein</fullName>
    </submittedName>
</protein>
<organism evidence="7 8">
    <name type="scientific">Chitinophaga niastensis</name>
    <dbReference type="NCBI Taxonomy" id="536980"/>
    <lineage>
        <taxon>Bacteria</taxon>
        <taxon>Pseudomonadati</taxon>
        <taxon>Bacteroidota</taxon>
        <taxon>Chitinophagia</taxon>
        <taxon>Chitinophagales</taxon>
        <taxon>Chitinophagaceae</taxon>
        <taxon>Chitinophaga</taxon>
    </lineage>
</organism>
<sequence>MSNPKLIDILALLEKANKNGLQLSFADNELTVLLSEEDVDESLLDELKRNKDQLIAYFKGYQQNGVTPDNNSRITSSNRTAWEFLPLSFNQERLWFIDQLEGSIPYHIPTVLNLKGRLNQDALVRAIQTIINRHEVLRTVVAQQDGTAFQHIQDESKWQLEIIHEPLYAVDEKALEHYVRSLIDMPFDLSQDHMLRAHLIVQGEEEHVLVVTLHHIASDGWSTGIIVRELIELYSACEENREPALPVTDIQYADFTIWQREYLKGAVLDEQLNYWKNKLSGVSPLQLPLDYPRPPVQSARGTSAGYSLDAALLQQLLELSRSQEATLFMTMLAVFKVLMYRYSGQEDICIGSPIAGRSKKEIEGLIGFFANTLALRDQVNGQDSFLSLLHQVKETTLSAYDHQEVPFAKIVDTITESRDVSRAPLFQVAFVLQNIPDLPELRLGDLRISQTEPERGIARYDLTVTVTDAPSAIKISAEYCTDLFSAATIDTMMGHFEQLLRAVVKAPGTLVGLLPMMSDGEGKAWLEAVNNKPVACPEDKSIADLFLLQAGNTPAAHAIAFGRETFTYAALNERSDQLAYYLRSKGVTANMPVPVCIGRSPEMIIAILGILKAGAAYVPVDPGSPAERIHYILKDTGAAIIVSTDEMKHLLYEAVPGVDIIAVDSDQPLISKCPAVTPACLPAADSLAYIIYTSGSTGQPKGVMVQHRSVVNLIYCQSKAYHIEQQDRILLLSNYIFDAAVEQMFFALLNGATLVLVPQDIQSDVFLLEQLLETQRITHLEATHSFLANINPGKYNGLKRVISGGELCKRDVAEKWSAWVDFYNVYGPTEATVTSLLFHYVPGSLNNMDALPVGRPLANVLVYILDQHGNIAPKGTIGEICIGGAGVSAGYLNHPDLTADKFVRDPFSDHPNARMYKTGDSGRWLQDGNIMYLGRMDDQVKIRGFRIEPGEIENVLQQSELVRQAVVSAKGEGNNRKLVAYVVPEETFDTDGMQKFLKSRLPEYMLPAFWMKMKSIPLTSNGKVDRKALPDPDMKASLQGNFVAPRNESEQIIAGIFEDVLKIEGVGIYDDFFKLGGDSILVITLVARLRNAFAQDVKLFDVYETPTVEQIATLFEHKKENTSGNEEEDVYALVQQEVEELKNKLFAQLPDTALIEDIFPMSDIQSGMVYASLLNPEKSVYHDQMGHLLDKNLNIPVLEKALLLMVRKHAILRTAFNLELMTDGVQVVYKSIPVRIDHFNLPTVNNIEAKEILEAYLEKERAIPFRLDEAPLWRAAAFTLKDCTVFIFQCHHAIIDGWSDASFNTELNNLYLKLKVQPNQPLLPLLNCTYKDYVIENIAEKKSPVNRSFWKDEMHEYKRLNIFSREAADLRLVKKYSISYLNDLKQRTEADGLSLKGLLLGAFIYSLSVLNYEDELTLGLVSNSRPLKEDGEKVLGCFLNTIPFRHKADPRVHTWKSYFEQIEQKLIALKKRDRVSLVEITSIAGEQFSEENPFFDVLFNFVNFHVYNTMEEGLPAVQDEALKNVLSHGAVNTWLNCNVNITNNIFIITFSLRRQLKSGRTLDDLYGYFDAVLHQYLNHYEAPVNADIIIPAPELKQLLFSFNETAHFYPADKTITALFSSHAAKNPDAIAVTAGDGSLTYQQLDEQSGQLANCLLDRGIRKEMMVPVCLERSAAMITAILGVLKAGGAYVPVDPEAPVERIAYMLADTAAEIVITSGDLISKLQAVGNLKNIIDLNNDTLSLYEKTSPDITLSAQQLAYVIYTSGSTGQPRGVQAMHGPVVNLIFNQSKVYDIKSDERILLLSNYIFDAAVEQMFFALLNGVTLVIVPKNILFDNVLFEQFLIDQRITHLEATPSFLANINPGTYGGLKRVISGGEACRRSMAAKWNKQVDFYNIYGPTEATISSLCYHFDAENNDNTEVLPIGKPLANTRVYILDKKGNPLPVGVTGELYIAGIGVTRGYLNHPELTTEKFTDDTFCNTPGEKMYRTGDMGRWLPDGNIEFQNRIDDQAKIRGFRIEPGEIENVLLQCDAVNETVVLNKPDISGAGRLVAYIVPQGEFNKTAITDFLKQRVPEYMIPALLIPLEKIPLTVNGKIDRKALPDPDTTLLLSNVYIAPRSETEQLLTNAWQELLGVARVGVRDNIFELGGHSLLFMRLISFLRKKLDMEIPIKALFLYPDVEGFAAYLQQQRADPQLPAIKTGRRPADIPLSYSQERLWFIDQLEGSMQYNIPVALRLKGKLYPEGLSFALQTIVNRHEVLRTVIRQSAEDGTAYQYILDKDKWQLHIVNNLSYRESEDMLQDYVKAFFAAPFDLSAGYMIQAELLILGEEDHLLIVKLHHIAADAWSVGIIVNELSELYAAYIAARPANLLPLPVQYAEYAIWQRTYLSGSLLEKKLAYWKDKLSGVTVLELPVNYNKAAVQNIAGGMVSYHINHHLTQRLKQLSHQQGTTLFMTLLAAFKVLLYRYSNQRDICVGCSASARPQQEVEGLVGFFVNTLALRSILDTRQSFIALLEEIKKTTLDAYEHQDVPFEKIVEAVVKDREINRSPLFQVMFVMQQKAITGELSLGDLVLTTEETDQATAKFDITLSVIEQDEILNVNILYRSSLFDEPFIARMGAHFEQLLQSVVDDPFKNIGVLQLLTADEEQQLLTDFNRKEMGISADRSFIDLLEEQAILTPSATAVIFEEVSLSYETLSKRSNQLAHYLRRSGVKRNMPVPICIERSAEMIIGILGILKAGAAYVPIDPTFPRERISFICSDTCAEVVVSSSLCLPLLQDAHITTLINLDEQQEAIIRESSLPLDELPTLQQLAYIIYTSGSTGTPKGAMITHGNLADYLSGLKASLPLDTCHSFALLSGISTDLGNTILYGALMTGGCLHVFSTEATRDSEWLQDYFKVHAIDCMKIVPSHWKALSSTEHMLLPRKLLIFGGEALDAEVVNNIHQSAATCKIVNHYGPTETTIGKLLHVVNDNAGYKFTVPIGKPFSNTCIYVLNQEMQLCPVGIPGELYIGGDGVGQGYLNNSDLTATCFVTDPFSGTNNTRFYRTGDMVKFLPDGNIVFIGRFDDQVKIRGYRVELAEIERVLEECGLVSQGVVVNRKDSDGTNHLAAYVTVHEETTQQNIISYLQQHLPDYMLPEALVILDELPLLANGKVNRKALPDATGTTFRKGYTAPGTATEHHLAEIWAQLLEVEQVGVYDNFFELGGHSLLAIRLVSAIRKRLKREVTISDVFDYPTIAALSTRVTALSERTGLQEIVAGNRPAYLPLSFSQERLWFIDQLEGSIHYHIPHVLQLKGNLDRGALSAALQAIVNRHEVLRTVIARQDDIAYQRILEESQWQLSIINEPIYRADPALLQSRIQLLLKQPFDLSRDHPLRAYLIALEENVHILVVILHHIASDAWSTGIIIRELISLYDTYTTGSEPSLQALPVQYADYAIWQRTYLSGNTLADKLNYWKHKLAGVATLQLPADYKKPVVQSIRGATSSFKLDKELSAQLQSLSLYQETTLFMTLLAGFKVLLYRYCNQDDICIGSPIAGRNRQETEGLIGFFINTLALRSDLKDNPSFVSLLQQVKTTTLGAYEHQDVPFEKVVEAVVKNRDLSVNPLFQVLFSLQNIPEEPDLRLGDVKLQTLSVAHVTAQFDIAVAMVESNDGISGNVVYCADVFHEETINRMMTHYVQLLKSIVSAPDAKIDSLEMLAPAEEHQLLKTFNDTARDYPLQKTLVGLFEQQATLSPDATAVIFEEKNLTYRELNEHANRLAHYLVNKGVKPGYLVPLCVERSLEMIVGILGILKAGAAYVPLDPTYPADRILFMLSDTGATLIVTSSEQATLLKDISPAAQVVLLDADWGIIEQEPSQDLNIKTAPDDLAYVIYTSGSTGTPKGVMNEHRGVVNRLLWAQDFFCLKQDDVVLQKTTFCFDVSVWELLWPLITGAKMVFALPEGQKDAVYLRNVINRYRVTMIHFVPSMLNAFLEIMEAGEKCSLHSVICSGEALQSQHIQDFQHKLPGVRLYNLYGPTEAAIDVTCWEVPAGYNTSDKVLIGKPVANTQLYILDGSGNIMPAGVAGELYIGGAQVARGYLNRGTLTDEKFIPDRFSNEQGRRLYKTGDLCQWLQDGNIEYLGRTDGQVKIRGYRIETGEIENVLLQYEWVSEAVVVAKPGEHPYLVAYIVPNGVFNKEGIFTWLQQKLPAYMIPALLQEMDHLPLTINGKIDRKALPEPGITADQQYVAPRNETEKVLAGIWISLLGIEQVSIYDNFFELGGDSIITIQVVSRAKRAGYEFHPRDLFIYQTISGLASFLKGKKNNTIYGEQGLLTGSSGLLPIQEAYFDAENTGTIHFNQSVLLGIDKRISAPVLSAVIAQLVQHHDALRFVYTAEDGNWTQTYGTAEGKLEITDLQQVLSDKLAETITIYGNDYQRSLDITKGGLMKAVLLLTPSYERYNRLLLVIHHLGVDGVSWRILLEDMQLLLQQAGASAADIPEHKTSSYRQWRQALEQYSQRKRLLKQKDYWQQVTQSYFPLRVDKPFTGKVTMADTGTYIIRLGSLQTGRLLKEAPLAYHTEINDILLSALALTLSEWNQQSDIVIGLEGHGREDIMPGIDTSRTIGWFSNMYPVLLQVKAGITKGELLKSTKEQLRKITDKGIGYGVLKYINKADFLQGNDPWDVVFNYLGQSDNVVGGTGYLTGVSESPGTTISADFPMRDKLRINSIIQDGELVLQWGYSNKHYEPGTVQHLAETYLSHLEAIILHCINQSQPAFTPSDYGLGAEVSNEDLDRFLDGSQYHFRNRDQIAGLYRLSHLQEGMLFHSLYNKQAGTFIRQLSCDLLNLDEKAFCKSWEHLLQQHSILRSAFYHNELNIPIQCVYRQVTLPVITLDYSRMDEAAQLEAIKAYEAADRSKGFDFREPPLVRISLIYLGGGHHRLLWTIHHIILDGWSQPVLVEELLNTYELLVSGKPIPTAPVDNYEDYIRYLERTDQELAAQYWQHYLEGISEGTLLPFIENNNNRNKGAGLYKEHELLLDAVYTAQLHHYARQQHITLNTLMQGVWAYLLYRYTNQTSIIYGVTVSGRPEDMSEVEQRVGMYINTLPLLARIEEDKSIAAFLQELQESQLQSRTYQYSGLSDIQQWTQIQGELMDTSITFQNFPVSEVINRKEWSLHVKDVQTHPRTNYPLTLVISVGATSRLLFSYNNDLLDTWYVERAGEHFKQVLTWIIENETGRLKDIELLTPEDRDYLLEVCNEQHMPVLADKPFLALFNEQVLMTPETAALVFEQESLSFRLLDERSNQLAKYLQQNGVGKGNLIPLCISTSPEMITGVLGILKSGAAYVPIDPDYPLEKISYILKDVGATVIVGDKYSKAKLSDVTAGMGFVSLDEDQDAIHRFSVLPVSDLPAPDDLIYVIYTSGSTGVPKGVMITHKNISDYLSGIKSAIGIDECSSFALMSGLSTDLGNTVIYSALAGGSTLHTFSKNTLSDAEALQLYFSTHTVDCIKIVPSHWKAISSGEKLLLPKRLLIFGGEVLPAAIIESIRLSGATCKVVNHYGPTETTIGKLLHVVNAANVYHHNVPIGKPFGNTRAYVLTPDLKIVPAGVPGELYISGAGVGMGYLHNESLTTDRFLNDPFSTDAATSMYRTGDIVKRLPDGNIVFIGRSDDQVKIHGYRVELEEISRILNRCEQVKQGVVIARPDARGDKQLIAYIVAADVFKREEIYNYLREQLPDYMVPSLLIDIPSFPLLANGKVDRKSLPDVENERQELAYAAPVTPLQKALARIWSSLLEVDKVGLHDDFFALGGHSLLAIRLISAIRKELEAEVSITDIFDYPTLSSLCTQLNRTSATISAPPLSAVTRPANIPLSFSQERLWFIDQLEGSVHYHIPHILQLKGKLNKEALSGALQSIVNRHEVMRTIITTAAGIPYQCIQETDAWQLQVVAAPELKDNEQALQSHVRALIVAPFDLSNDYMLRAHLIILEEEKYVLVVVLHHIASDGWSSGIIVRELAALYSALEENRPVELPQLPVQYADYALWQRNWLNEDVLAGKLDYWEEKLAGITTLQLPSDFIRPQVQSTRGAISHFTVSKALTDQLYQLSGAHGATLYMTLLAAFKILLHRYSSQEDIAVGIPVAGRTQQETEALVGFFVNTLVIRSDVSNDPSFVTLLQQVKNTTIAAYQHQEVPFEKIVEKIVKHRDLSTHPLFQVFFTLQNVPESPALHIGSLELSSVNVAHYSAQFDLNISLHENAGGIEGSVVYNADLFSAATITRMMNHYEQLLQSAAASPDAPIGSLDMLNETEVNELVVTFNNNGIAAAPETDQTIVSLFSAQVNRTPAAIALMYEDAGLTYKELDERACQLAHCLLEKGIQPETLVPVCIDRSPEMIVALLGILRAGAAYVPIDPDYPDERISYLLEDTAAPLMISSSAYAQRLQTITAAIDIVLMDDKTLNGYEKISPDIIVRANQLAYVIYTSGSTGKPKGVLVEHRNVVSLFSACSQLYDFNNEDVWTMFHSYCFDFSVWEMYGALFHGGRLLIVPGYMVRDTRLFGELLITGGVTVLSQTPAAFYVLQDYLVAQKKAHKIRYVIFGGEALNPSKTRPWQKAYDHCRLINMYGITETTVHVTYQPIGVEHVSNRSVIGKAIPGLSLYILDSGQRLLPAGAAGELYVGGPGVSRGYLNRQELTAERFIASPFSKDAGARLYRTGDLCRWLPDGTAEYMGRMDMQVKIRGYRIELGEIENALQQCEWVKEAVVLPVPDKVHLVSYIVPAGDFNPEAIRLYLKNKLPEYMLPALFIEMDQFPLTPNGKINKQALPLPASGTQLTNKYMAPRNERERALADIWQRILKVERIGIYDNFFEQGGHSLLAMRLIAEIDESLQVKISVKLLFQLETIESLARHIEISRNMLNPEKSEVKAVKL</sequence>
<dbReference type="InterPro" id="IPR010060">
    <property type="entry name" value="NRPS_synth"/>
</dbReference>
<dbReference type="Proteomes" id="UP000240971">
    <property type="component" value="Unassembled WGS sequence"/>
</dbReference>
<reference evidence="7 8" key="1">
    <citation type="submission" date="2018-03" db="EMBL/GenBank/DDBJ databases">
        <title>Genomic Encyclopedia of Archaeal and Bacterial Type Strains, Phase II (KMG-II): from individual species to whole genera.</title>
        <authorList>
            <person name="Goeker M."/>
        </authorList>
    </citation>
    <scope>NUCLEOTIDE SEQUENCE [LARGE SCALE GENOMIC DNA]</scope>
    <source>
        <strain evidence="7 8">DSM 24859</strain>
    </source>
</reference>
<dbReference type="InterPro" id="IPR023213">
    <property type="entry name" value="CAT-like_dom_sf"/>
</dbReference>
<dbReference type="InterPro" id="IPR020806">
    <property type="entry name" value="PKS_PP-bd"/>
</dbReference>
<evidence type="ECO:0000313" key="7">
    <source>
        <dbReference type="EMBL" id="PSL44994.1"/>
    </source>
</evidence>
<dbReference type="InterPro" id="IPR036736">
    <property type="entry name" value="ACP-like_sf"/>
</dbReference>
<dbReference type="InterPro" id="IPR006162">
    <property type="entry name" value="Ppantetheine_attach_site"/>
</dbReference>
<feature type="domain" description="Carrier" evidence="6">
    <location>
        <begin position="6806"/>
        <end position="6881"/>
    </location>
</feature>
<dbReference type="CDD" id="cd17643">
    <property type="entry name" value="A_NRPS_Cytc1-like"/>
    <property type="match status" value="1"/>
</dbReference>
<name>A0A2P8HFM3_CHINA</name>
<evidence type="ECO:0000313" key="8">
    <source>
        <dbReference type="Proteomes" id="UP000240971"/>
    </source>
</evidence>
<evidence type="ECO:0000256" key="2">
    <source>
        <dbReference type="ARBA" id="ARBA00006432"/>
    </source>
</evidence>
<keyword evidence="3" id="KW-0596">Phosphopantetheine</keyword>
<dbReference type="FunFam" id="1.10.1200.10:FF:000016">
    <property type="entry name" value="Non-ribosomal peptide synthase"/>
    <property type="match status" value="1"/>
</dbReference>
<feature type="domain" description="Carrier" evidence="6">
    <location>
        <begin position="3172"/>
        <end position="3247"/>
    </location>
</feature>
<dbReference type="Pfam" id="PF00501">
    <property type="entry name" value="AMP-binding"/>
    <property type="match status" value="6"/>
</dbReference>
<dbReference type="Gene3D" id="3.30.559.10">
    <property type="entry name" value="Chloramphenicol acetyltransferase-like domain"/>
    <property type="match status" value="7"/>
</dbReference>
<dbReference type="SMART" id="SM00823">
    <property type="entry name" value="PKS_PP"/>
    <property type="match status" value="6"/>
</dbReference>
<dbReference type="OrthoDB" id="4317020at2"/>
<feature type="domain" description="Carrier" evidence="6">
    <location>
        <begin position="5751"/>
        <end position="5826"/>
    </location>
</feature>
<keyword evidence="4" id="KW-0597">Phosphoprotein</keyword>
<dbReference type="InterPro" id="IPR001242">
    <property type="entry name" value="Condensation_dom"/>
</dbReference>
<dbReference type="NCBIfam" id="TIGR01733">
    <property type="entry name" value="AA-adenyl-dom"/>
    <property type="match status" value="6"/>
</dbReference>
<accession>A0A2P8HFM3</accession>
<dbReference type="GO" id="GO:0044550">
    <property type="term" value="P:secondary metabolite biosynthetic process"/>
    <property type="evidence" value="ECO:0007669"/>
    <property type="project" value="UniProtKB-ARBA"/>
</dbReference>
<feature type="domain" description="Carrier" evidence="6">
    <location>
        <begin position="2116"/>
        <end position="2191"/>
    </location>
</feature>
<dbReference type="FunFam" id="3.30.300.30:FF:000010">
    <property type="entry name" value="Enterobactin synthetase component F"/>
    <property type="match status" value="1"/>
</dbReference>
<dbReference type="PROSITE" id="PS50075">
    <property type="entry name" value="CARRIER"/>
    <property type="match status" value="6"/>
</dbReference>
<dbReference type="FunFam" id="1.10.1200.10:FF:000005">
    <property type="entry name" value="Nonribosomal peptide synthetase 1"/>
    <property type="match status" value="4"/>
</dbReference>
<comment type="cofactor">
    <cofactor evidence="1">
        <name>pantetheine 4'-phosphate</name>
        <dbReference type="ChEBI" id="CHEBI:47942"/>
    </cofactor>
</comment>
<dbReference type="GO" id="GO:0003824">
    <property type="term" value="F:catalytic activity"/>
    <property type="evidence" value="ECO:0007669"/>
    <property type="project" value="InterPro"/>
</dbReference>
<dbReference type="Gene3D" id="3.30.300.30">
    <property type="match status" value="6"/>
</dbReference>
<dbReference type="Gene3D" id="2.30.38.10">
    <property type="entry name" value="Luciferase, Domain 3"/>
    <property type="match status" value="6"/>
</dbReference>
<evidence type="ECO:0000259" key="6">
    <source>
        <dbReference type="PROSITE" id="PS50075"/>
    </source>
</evidence>
<dbReference type="Pfam" id="PF00668">
    <property type="entry name" value="Condensation"/>
    <property type="match status" value="7"/>
</dbReference>
<dbReference type="InterPro" id="IPR020845">
    <property type="entry name" value="AMP-binding_CS"/>
</dbReference>
<dbReference type="NCBIfam" id="NF003417">
    <property type="entry name" value="PRK04813.1"/>
    <property type="match status" value="6"/>
</dbReference>
<dbReference type="SUPFAM" id="SSF47336">
    <property type="entry name" value="ACP-like"/>
    <property type="match status" value="6"/>
</dbReference>
<proteinExistence type="inferred from homology"/>
<dbReference type="CDD" id="cd19543">
    <property type="entry name" value="DCL_NRPS"/>
    <property type="match status" value="1"/>
</dbReference>
<dbReference type="GO" id="GO:0043041">
    <property type="term" value="P:amino acid activation for nonribosomal peptide biosynthetic process"/>
    <property type="evidence" value="ECO:0007669"/>
    <property type="project" value="TreeGrafter"/>
</dbReference>
<evidence type="ECO:0000256" key="3">
    <source>
        <dbReference type="ARBA" id="ARBA00022450"/>
    </source>
</evidence>
<dbReference type="Pfam" id="PF13193">
    <property type="entry name" value="AMP-binding_C"/>
    <property type="match status" value="6"/>
</dbReference>
<keyword evidence="8" id="KW-1185">Reference proteome</keyword>
<dbReference type="EMBL" id="PYAW01000005">
    <property type="protein sequence ID" value="PSL44994.1"/>
    <property type="molecule type" value="Genomic_DNA"/>
</dbReference>